<gene>
    <name evidence="1" type="ORF">GSPATT00031625001</name>
</gene>
<dbReference type="HOGENOM" id="CLU_763873_0_0_1"/>
<dbReference type="RefSeq" id="XP_001428792.1">
    <property type="nucleotide sequence ID" value="XM_001428755.1"/>
</dbReference>
<organism evidence="1 2">
    <name type="scientific">Paramecium tetraurelia</name>
    <dbReference type="NCBI Taxonomy" id="5888"/>
    <lineage>
        <taxon>Eukaryota</taxon>
        <taxon>Sar</taxon>
        <taxon>Alveolata</taxon>
        <taxon>Ciliophora</taxon>
        <taxon>Intramacronucleata</taxon>
        <taxon>Oligohymenophorea</taxon>
        <taxon>Peniculida</taxon>
        <taxon>Parameciidae</taxon>
        <taxon>Paramecium</taxon>
    </lineage>
</organism>
<dbReference type="Gene3D" id="1.25.40.10">
    <property type="entry name" value="Tetratricopeptide repeat domain"/>
    <property type="match status" value="1"/>
</dbReference>
<dbReference type="AlphaFoldDB" id="A0BS77"/>
<dbReference type="GeneID" id="5014576"/>
<dbReference type="STRING" id="5888.A0BS77"/>
<dbReference type="EMBL" id="CT868013">
    <property type="protein sequence ID" value="CAK61394.1"/>
    <property type="molecule type" value="Genomic_DNA"/>
</dbReference>
<dbReference type="InterPro" id="IPR052945">
    <property type="entry name" value="Mitotic_Regulator"/>
</dbReference>
<dbReference type="PANTHER" id="PTHR43628:SF1">
    <property type="entry name" value="CHITIN SYNTHASE REGULATORY FACTOR 2-RELATED"/>
    <property type="match status" value="1"/>
</dbReference>
<evidence type="ECO:0000313" key="2">
    <source>
        <dbReference type="Proteomes" id="UP000000600"/>
    </source>
</evidence>
<dbReference type="InterPro" id="IPR011990">
    <property type="entry name" value="TPR-like_helical_dom_sf"/>
</dbReference>
<dbReference type="SMART" id="SM00671">
    <property type="entry name" value="SEL1"/>
    <property type="match status" value="4"/>
</dbReference>
<accession>A0BS77</accession>
<dbReference type="InterPro" id="IPR006597">
    <property type="entry name" value="Sel1-like"/>
</dbReference>
<dbReference type="Proteomes" id="UP000000600">
    <property type="component" value="Unassembled WGS sequence"/>
</dbReference>
<dbReference type="OrthoDB" id="2384430at2759"/>
<dbReference type="Pfam" id="PF08238">
    <property type="entry name" value="Sel1"/>
    <property type="match status" value="4"/>
</dbReference>
<keyword evidence="2" id="KW-1185">Reference proteome</keyword>
<evidence type="ECO:0000313" key="1">
    <source>
        <dbReference type="EMBL" id="CAK61394.1"/>
    </source>
</evidence>
<dbReference type="eggNOG" id="KOG1550">
    <property type="taxonomic scope" value="Eukaryota"/>
</dbReference>
<sequence length="363" mass="42335">MFRKIFRLFRFSTDKQVDYYKLTDQIMNAQVENEELKLAIQKIIFDMKSVTERAYQFPLVEQVLSSVKSHYLCVAAVEQFVGSMYTPKNEQITQLFLTHAKKNAVDEPEKLNTEYYLSYLKKLDASQKGDQAKFDDAQHQLLELANKGNKPAQHLVAKEMYKVAMNMMQSKQRKDREKLLKEAYKLFYDCAENEFPHSYYYIGEMAERGDTPGGIDLKFALECYFIAAAYENPQAFFKLAKFHREGIVCEKDHNLEFHYTKKAAEMGLLDAQHNLGVIYREGRITKKDDFKALAWFTHAGNLGFPLSQFNAGMMYWEGADKIKTNKKAALVWFEKIQKSGMIDVSQQIRQLAREIQKEIEEEQ</sequence>
<dbReference type="KEGG" id="ptm:GSPATT00031625001"/>
<name>A0BS77_PARTE</name>
<dbReference type="OMA" id="AWFTHAG"/>
<protein>
    <submittedName>
        <fullName evidence="1">Uncharacterized protein</fullName>
    </submittedName>
</protein>
<dbReference type="SUPFAM" id="SSF81901">
    <property type="entry name" value="HCP-like"/>
    <property type="match status" value="1"/>
</dbReference>
<reference evidence="1 2" key="1">
    <citation type="journal article" date="2006" name="Nature">
        <title>Global trends of whole-genome duplications revealed by the ciliate Paramecium tetraurelia.</title>
        <authorList>
            <consortium name="Genoscope"/>
            <person name="Aury J.-M."/>
            <person name="Jaillon O."/>
            <person name="Duret L."/>
            <person name="Noel B."/>
            <person name="Jubin C."/>
            <person name="Porcel B.M."/>
            <person name="Segurens B."/>
            <person name="Daubin V."/>
            <person name="Anthouard V."/>
            <person name="Aiach N."/>
            <person name="Arnaiz O."/>
            <person name="Billaut A."/>
            <person name="Beisson J."/>
            <person name="Blanc I."/>
            <person name="Bouhouche K."/>
            <person name="Camara F."/>
            <person name="Duharcourt S."/>
            <person name="Guigo R."/>
            <person name="Gogendeau D."/>
            <person name="Katinka M."/>
            <person name="Keller A.-M."/>
            <person name="Kissmehl R."/>
            <person name="Klotz C."/>
            <person name="Koll F."/>
            <person name="Le Moue A."/>
            <person name="Lepere C."/>
            <person name="Malinsky S."/>
            <person name="Nowacki M."/>
            <person name="Nowak J.K."/>
            <person name="Plattner H."/>
            <person name="Poulain J."/>
            <person name="Ruiz F."/>
            <person name="Serrano V."/>
            <person name="Zagulski M."/>
            <person name="Dessen P."/>
            <person name="Betermier M."/>
            <person name="Weissenbach J."/>
            <person name="Scarpelli C."/>
            <person name="Schachter V."/>
            <person name="Sperling L."/>
            <person name="Meyer E."/>
            <person name="Cohen J."/>
            <person name="Wincker P."/>
        </authorList>
    </citation>
    <scope>NUCLEOTIDE SEQUENCE [LARGE SCALE GENOMIC DNA]</scope>
    <source>
        <strain evidence="1 2">Stock d4-2</strain>
    </source>
</reference>
<proteinExistence type="predicted"/>
<dbReference type="InParanoid" id="A0BS77"/>
<dbReference type="PANTHER" id="PTHR43628">
    <property type="entry name" value="ACTIVATOR OF C KINASE PROTEIN 1-RELATED"/>
    <property type="match status" value="1"/>
</dbReference>